<protein>
    <recommendedName>
        <fullName evidence="1">LysM domain-containing protein</fullName>
    </recommendedName>
</protein>
<feature type="domain" description="LysM" evidence="1">
    <location>
        <begin position="134"/>
        <end position="188"/>
    </location>
</feature>
<dbReference type="CDD" id="cd00118">
    <property type="entry name" value="LysM"/>
    <property type="match status" value="1"/>
</dbReference>
<sequence>MRRLFITWLLIIFICIIPHYSAGSALLSKSYVVRYDKGRDILCDPYVVQKDDWVFKLFRQKGEISHKDFPEFLAIFKRLNPHIRNIDLIRPGQHILIPLKKLKKDSLPGQSSGIVTIPFVTISNLPDIIKPLSTEYIVQKGDYISRLIARGYGSYGTKSYKQGIVLFRLINPDVVDLDRIYTGQKLYIPDSSLRNKPWYKSLFDSSGNIIIKADIKSPDAKTPGPFISTDQQDNVQPLFATIASILDAKLLNKGIYSFPGHRGIDYKLDLSSFPVIELKDKTKILLSLSTNKNKKINEPDLTAIKSYRSNVKIVPIANKASTEQALDAVMESFEKKAFKNKISFSDQGVKVEVRGKWIIDQSYFAGEEKTHLCITPIINQDERTPDLIARYLEQHDIIIKDFLKDFKDTKDKSKKAQNENTAEDARPLKDAIAIDFSDHKTVVNNLLTAMGYNYTENVAITFPYAGIQIKALSNLISTVDGKSLLVDFGDLYGDAVLSIKKTGLGIIQINNKDNAHEVIEKLFDALEVSYAKAPTFLTAKRPNVYNTSLTIPGYLISNKEKHKILLATAPVNDDVVRFLTNNGIKVIQPLRESK</sequence>
<dbReference type="PROSITE" id="PS51782">
    <property type="entry name" value="LYSM"/>
    <property type="match status" value="1"/>
</dbReference>
<name>A0A8J6N9J6_9BACT</name>
<dbReference type="Gene3D" id="3.10.350.10">
    <property type="entry name" value="LysM domain"/>
    <property type="match status" value="2"/>
</dbReference>
<proteinExistence type="predicted"/>
<accession>A0A8J6N9J6</accession>
<organism evidence="2 3">
    <name type="scientific">Candidatus Desulfaltia bathyphila</name>
    <dbReference type="NCBI Taxonomy" id="2841697"/>
    <lineage>
        <taxon>Bacteria</taxon>
        <taxon>Pseudomonadati</taxon>
        <taxon>Thermodesulfobacteriota</taxon>
        <taxon>Desulfobacteria</taxon>
        <taxon>Desulfobacterales</taxon>
        <taxon>Desulfobacterales incertae sedis</taxon>
        <taxon>Candidatus Desulfaltia</taxon>
    </lineage>
</organism>
<evidence type="ECO:0000313" key="2">
    <source>
        <dbReference type="EMBL" id="MBC8200216.1"/>
    </source>
</evidence>
<dbReference type="EMBL" id="JACNLL010000086">
    <property type="protein sequence ID" value="MBC8200216.1"/>
    <property type="molecule type" value="Genomic_DNA"/>
</dbReference>
<evidence type="ECO:0000313" key="3">
    <source>
        <dbReference type="Proteomes" id="UP000603545"/>
    </source>
</evidence>
<reference evidence="2 3" key="1">
    <citation type="submission" date="2020-08" db="EMBL/GenBank/DDBJ databases">
        <title>Bridging the membrane lipid divide: bacteria of the FCB group superphylum have the potential to synthesize archaeal ether lipids.</title>
        <authorList>
            <person name="Villanueva L."/>
            <person name="Von Meijenfeldt F.A.B."/>
            <person name="Westbye A.B."/>
            <person name="Yadav S."/>
            <person name="Hopmans E.C."/>
            <person name="Dutilh B.E."/>
            <person name="Sinninghe Damste J.S."/>
        </authorList>
    </citation>
    <scope>NUCLEOTIDE SEQUENCE [LARGE SCALE GENOMIC DNA]</scope>
    <source>
        <strain evidence="2">NIOZ-UU82</strain>
    </source>
</reference>
<dbReference type="AlphaFoldDB" id="A0A8J6N9J6"/>
<dbReference type="InterPro" id="IPR036779">
    <property type="entry name" value="LysM_dom_sf"/>
</dbReference>
<evidence type="ECO:0000259" key="1">
    <source>
        <dbReference type="PROSITE" id="PS51782"/>
    </source>
</evidence>
<comment type="caution">
    <text evidence="2">The sequence shown here is derived from an EMBL/GenBank/DDBJ whole genome shotgun (WGS) entry which is preliminary data.</text>
</comment>
<dbReference type="InterPro" id="IPR018392">
    <property type="entry name" value="LysM"/>
</dbReference>
<gene>
    <name evidence="2" type="ORF">H8E80_09290</name>
</gene>
<dbReference type="Proteomes" id="UP000603545">
    <property type="component" value="Unassembled WGS sequence"/>
</dbReference>